<feature type="region of interest" description="Disordered" evidence="9">
    <location>
        <begin position="109"/>
        <end position="212"/>
    </location>
</feature>
<dbReference type="Gramene" id="ONI20605">
    <property type="protein sequence ID" value="ONI20605"/>
    <property type="gene ID" value="PRUPE_2G024800"/>
</dbReference>
<protein>
    <recommendedName>
        <fullName evidence="11">Wax synthase domain-containing protein</fullName>
    </recommendedName>
</protein>
<dbReference type="AlphaFoldDB" id="A0A251QD62"/>
<name>A0A251QD62_PRUPE</name>
<evidence type="ECO:0000256" key="9">
    <source>
        <dbReference type="SAM" id="MobiDB-lite"/>
    </source>
</evidence>
<keyword evidence="8" id="KW-0012">Acyltransferase</keyword>
<evidence type="ECO:0000256" key="4">
    <source>
        <dbReference type="ARBA" id="ARBA00022692"/>
    </source>
</evidence>
<evidence type="ECO:0000256" key="1">
    <source>
        <dbReference type="ARBA" id="ARBA00004141"/>
    </source>
</evidence>
<evidence type="ECO:0000256" key="6">
    <source>
        <dbReference type="ARBA" id="ARBA00023098"/>
    </source>
</evidence>
<organism evidence="12 13">
    <name type="scientific">Prunus persica</name>
    <name type="common">Peach</name>
    <name type="synonym">Amygdalus persica</name>
    <dbReference type="NCBI Taxonomy" id="3760"/>
    <lineage>
        <taxon>Eukaryota</taxon>
        <taxon>Viridiplantae</taxon>
        <taxon>Streptophyta</taxon>
        <taxon>Embryophyta</taxon>
        <taxon>Tracheophyta</taxon>
        <taxon>Spermatophyta</taxon>
        <taxon>Magnoliopsida</taxon>
        <taxon>eudicotyledons</taxon>
        <taxon>Gunneridae</taxon>
        <taxon>Pentapetalae</taxon>
        <taxon>rosids</taxon>
        <taxon>fabids</taxon>
        <taxon>Rosales</taxon>
        <taxon>Rosaceae</taxon>
        <taxon>Amygdaloideae</taxon>
        <taxon>Amygdaleae</taxon>
        <taxon>Prunus</taxon>
    </lineage>
</organism>
<dbReference type="OrthoDB" id="1156587at2759"/>
<evidence type="ECO:0000256" key="10">
    <source>
        <dbReference type="SAM" id="Phobius"/>
    </source>
</evidence>
<feature type="compositionally biased region" description="Polar residues" evidence="9">
    <location>
        <begin position="122"/>
        <end position="156"/>
    </location>
</feature>
<keyword evidence="5 10" id="KW-1133">Transmembrane helix</keyword>
<dbReference type="EMBL" id="CM007652">
    <property type="protein sequence ID" value="ONI20605.1"/>
    <property type="molecule type" value="Genomic_DNA"/>
</dbReference>
<dbReference type="PANTHER" id="PTHR31595">
    <property type="entry name" value="LONG-CHAIN-ALCOHOL O-FATTY-ACYLTRANSFERASE 3-RELATED"/>
    <property type="match status" value="1"/>
</dbReference>
<keyword evidence="13" id="KW-1185">Reference proteome</keyword>
<feature type="domain" description="Wax synthase" evidence="11">
    <location>
        <begin position="272"/>
        <end position="358"/>
    </location>
</feature>
<dbReference type="GO" id="GO:0016020">
    <property type="term" value="C:membrane"/>
    <property type="evidence" value="ECO:0007669"/>
    <property type="project" value="UniProtKB-SubCell"/>
</dbReference>
<dbReference type="Proteomes" id="UP000006882">
    <property type="component" value="Chromosome G2"/>
</dbReference>
<gene>
    <name evidence="12" type="ORF">PRUPE_2G024800</name>
</gene>
<dbReference type="PANTHER" id="PTHR31595:SF77">
    <property type="entry name" value="ACYL-COA--STEROL O-ACYLTRANSFERASE 1-LIKE"/>
    <property type="match status" value="1"/>
</dbReference>
<comment type="similarity">
    <text evidence="2">Belongs to the wax synthase family.</text>
</comment>
<evidence type="ECO:0000313" key="12">
    <source>
        <dbReference type="EMBL" id="ONI20605.1"/>
    </source>
</evidence>
<evidence type="ECO:0000259" key="11">
    <source>
        <dbReference type="Pfam" id="PF13813"/>
    </source>
</evidence>
<dbReference type="GO" id="GO:0006629">
    <property type="term" value="P:lipid metabolic process"/>
    <property type="evidence" value="ECO:0007669"/>
    <property type="project" value="UniProtKB-KW"/>
</dbReference>
<feature type="transmembrane region" description="Helical" evidence="10">
    <location>
        <begin position="241"/>
        <end position="267"/>
    </location>
</feature>
<feature type="transmembrane region" description="Helical" evidence="10">
    <location>
        <begin position="350"/>
        <end position="370"/>
    </location>
</feature>
<dbReference type="InterPro" id="IPR044851">
    <property type="entry name" value="Wax_synthase"/>
</dbReference>
<proteinExistence type="inferred from homology"/>
<keyword evidence="7 10" id="KW-0472">Membrane</keyword>
<evidence type="ECO:0000256" key="2">
    <source>
        <dbReference type="ARBA" id="ARBA00007282"/>
    </source>
</evidence>
<evidence type="ECO:0000256" key="5">
    <source>
        <dbReference type="ARBA" id="ARBA00022989"/>
    </source>
</evidence>
<evidence type="ECO:0000256" key="7">
    <source>
        <dbReference type="ARBA" id="ARBA00023136"/>
    </source>
</evidence>
<reference evidence="12 13" key="1">
    <citation type="journal article" date="2013" name="Nat. Genet.">
        <title>The high-quality draft genome of peach (Prunus persica) identifies unique patterns of genetic diversity, domestication and genome evolution.</title>
        <authorList>
            <consortium name="International Peach Genome Initiative"/>
            <person name="Verde I."/>
            <person name="Abbott A.G."/>
            <person name="Scalabrin S."/>
            <person name="Jung S."/>
            <person name="Shu S."/>
            <person name="Marroni F."/>
            <person name="Zhebentyayeva T."/>
            <person name="Dettori M.T."/>
            <person name="Grimwood J."/>
            <person name="Cattonaro F."/>
            <person name="Zuccolo A."/>
            <person name="Rossini L."/>
            <person name="Jenkins J."/>
            <person name="Vendramin E."/>
            <person name="Meisel L.A."/>
            <person name="Decroocq V."/>
            <person name="Sosinski B."/>
            <person name="Prochnik S."/>
            <person name="Mitros T."/>
            <person name="Policriti A."/>
            <person name="Cipriani G."/>
            <person name="Dondini L."/>
            <person name="Ficklin S."/>
            <person name="Goodstein D.M."/>
            <person name="Xuan P."/>
            <person name="Del Fabbro C."/>
            <person name="Aramini V."/>
            <person name="Copetti D."/>
            <person name="Gonzalez S."/>
            <person name="Horner D.S."/>
            <person name="Falchi R."/>
            <person name="Lucas S."/>
            <person name="Mica E."/>
            <person name="Maldonado J."/>
            <person name="Lazzari B."/>
            <person name="Bielenberg D."/>
            <person name="Pirona R."/>
            <person name="Miculan M."/>
            <person name="Barakat A."/>
            <person name="Testolin R."/>
            <person name="Stella A."/>
            <person name="Tartarini S."/>
            <person name="Tonutti P."/>
            <person name="Arus P."/>
            <person name="Orellana A."/>
            <person name="Wells C."/>
            <person name="Main D."/>
            <person name="Vizzotto G."/>
            <person name="Silva H."/>
            <person name="Salamini F."/>
            <person name="Schmutz J."/>
            <person name="Morgante M."/>
            <person name="Rokhsar D.S."/>
        </authorList>
    </citation>
    <scope>NUCLEOTIDE SEQUENCE [LARGE SCALE GENOMIC DNA]</scope>
    <source>
        <strain evidence="13">cv. Nemared</strain>
    </source>
</reference>
<sequence>MEGEMSNFFKVWLSVYLCLCYCYATAKLVPKGCTRLLCLLPIVCLFLYLPLFLSSIHLVGVTSFFISWLANFKLFLLAFGKGPLSSDPSISLGRFVAVACLPIKIQQSNPPQNSLDKHKNTQNDSIPSLPNQNNQFKENSSPAKSHQNTQNENSQQQHKENPPANHQNGPQKSHIDGQFKQNPHPSPPKSHKNGQNKENPIPQKPKQGHRVPLNNVTKGLLFGILLRAYDYSDQIHPKALLLLYSLHIYLLLELILAVAATLARALLAIELEPQFNEPYLSTSLQDFWGRRWNLMVTSILRPTVYEPTLDISRRVVDRKWAPLPAVLATFVVSAFMHEIVFYHMGRMRPTWGVTCFFLLHGICLTVEIALKKAWSAGRWRLPRLVAGLLTVGFVMGTCFWLFLPQFFRFGAHVKAFEEYAAVGKLFRDLISPFVSRVR</sequence>
<keyword evidence="4 10" id="KW-0812">Transmembrane</keyword>
<dbReference type="Pfam" id="PF13813">
    <property type="entry name" value="MBOAT_2"/>
    <property type="match status" value="1"/>
</dbReference>
<evidence type="ECO:0000256" key="3">
    <source>
        <dbReference type="ARBA" id="ARBA00022679"/>
    </source>
</evidence>
<feature type="transmembrane region" description="Helical" evidence="10">
    <location>
        <begin position="382"/>
        <end position="403"/>
    </location>
</feature>
<comment type="subcellular location">
    <subcellularLocation>
        <location evidence="1">Membrane</location>
        <topology evidence="1">Multi-pass membrane protein</topology>
    </subcellularLocation>
</comment>
<evidence type="ECO:0000256" key="8">
    <source>
        <dbReference type="ARBA" id="ARBA00023315"/>
    </source>
</evidence>
<feature type="transmembrane region" description="Helical" evidence="10">
    <location>
        <begin position="36"/>
        <end position="53"/>
    </location>
</feature>
<feature type="transmembrane region" description="Helical" evidence="10">
    <location>
        <begin position="6"/>
        <end position="24"/>
    </location>
</feature>
<dbReference type="STRING" id="3760.A0A251QD62"/>
<feature type="transmembrane region" description="Helical" evidence="10">
    <location>
        <begin position="323"/>
        <end position="344"/>
    </location>
</feature>
<evidence type="ECO:0000313" key="13">
    <source>
        <dbReference type="Proteomes" id="UP000006882"/>
    </source>
</evidence>
<dbReference type="GO" id="GO:0008374">
    <property type="term" value="F:O-acyltransferase activity"/>
    <property type="evidence" value="ECO:0007669"/>
    <property type="project" value="InterPro"/>
</dbReference>
<keyword evidence="3" id="KW-0808">Transferase</keyword>
<accession>A0A251QD62</accession>
<dbReference type="InterPro" id="IPR032805">
    <property type="entry name" value="Wax_synthase_dom"/>
</dbReference>
<dbReference type="eggNOG" id="ENOG502QSCR">
    <property type="taxonomic scope" value="Eukaryota"/>
</dbReference>
<keyword evidence="6" id="KW-0443">Lipid metabolism</keyword>